<keyword evidence="1" id="KW-1133">Transmembrane helix</keyword>
<dbReference type="AlphaFoldDB" id="A0A512MG52"/>
<dbReference type="EMBL" id="BKAG01000057">
    <property type="protein sequence ID" value="GEP45715.1"/>
    <property type="molecule type" value="Genomic_DNA"/>
</dbReference>
<keyword evidence="3" id="KW-1185">Reference proteome</keyword>
<sequence>MPGLIVCIIALTKARRGRAGVRKTFGIGLALLLIGIILATWLFQNA</sequence>
<feature type="transmembrane region" description="Helical" evidence="1">
    <location>
        <begin position="26"/>
        <end position="43"/>
    </location>
</feature>
<evidence type="ECO:0000256" key="1">
    <source>
        <dbReference type="SAM" id="Phobius"/>
    </source>
</evidence>
<keyword evidence="1" id="KW-0812">Transmembrane</keyword>
<protein>
    <submittedName>
        <fullName evidence="2">Uncharacterized protein</fullName>
    </submittedName>
</protein>
<dbReference type="Proteomes" id="UP000321577">
    <property type="component" value="Unassembled WGS sequence"/>
</dbReference>
<proteinExistence type="predicted"/>
<organism evidence="2 3">
    <name type="scientific">Brevifollis gellanilyticus</name>
    <dbReference type="NCBI Taxonomy" id="748831"/>
    <lineage>
        <taxon>Bacteria</taxon>
        <taxon>Pseudomonadati</taxon>
        <taxon>Verrucomicrobiota</taxon>
        <taxon>Verrucomicrobiia</taxon>
        <taxon>Verrucomicrobiales</taxon>
        <taxon>Verrucomicrobiaceae</taxon>
    </lineage>
</organism>
<accession>A0A512MG52</accession>
<evidence type="ECO:0000313" key="3">
    <source>
        <dbReference type="Proteomes" id="UP000321577"/>
    </source>
</evidence>
<evidence type="ECO:0000313" key="2">
    <source>
        <dbReference type="EMBL" id="GEP45715.1"/>
    </source>
</evidence>
<name>A0A512MG52_9BACT</name>
<gene>
    <name evidence="2" type="ORF">BGE01nite_50060</name>
</gene>
<comment type="caution">
    <text evidence="2">The sequence shown here is derived from an EMBL/GenBank/DDBJ whole genome shotgun (WGS) entry which is preliminary data.</text>
</comment>
<dbReference type="RefSeq" id="WP_218033095.1">
    <property type="nucleotide sequence ID" value="NZ_BKAG01000057.1"/>
</dbReference>
<keyword evidence="1" id="KW-0472">Membrane</keyword>
<reference evidence="2 3" key="1">
    <citation type="submission" date="2019-07" db="EMBL/GenBank/DDBJ databases">
        <title>Whole genome shotgun sequence of Brevifollis gellanilyticus NBRC 108608.</title>
        <authorList>
            <person name="Hosoyama A."/>
            <person name="Uohara A."/>
            <person name="Ohji S."/>
            <person name="Ichikawa N."/>
        </authorList>
    </citation>
    <scope>NUCLEOTIDE SEQUENCE [LARGE SCALE GENOMIC DNA]</scope>
    <source>
        <strain evidence="2 3">NBRC 108608</strain>
    </source>
</reference>